<comment type="caution">
    <text evidence="8">Lacks conserved residue(s) required for the propagation of feature annotation.</text>
</comment>
<evidence type="ECO:0000256" key="4">
    <source>
        <dbReference type="ARBA" id="ARBA00022692"/>
    </source>
</evidence>
<comment type="function">
    <text evidence="8">Functions as a zinc transporter.</text>
</comment>
<gene>
    <name evidence="11" type="ORF">HGUI_02984</name>
</gene>
<evidence type="ECO:0000256" key="2">
    <source>
        <dbReference type="ARBA" id="ARBA00008873"/>
    </source>
</evidence>
<protein>
    <recommendedName>
        <fullName evidence="8">Zinc transporter</fullName>
    </recommendedName>
</protein>
<sequence length="542" mass="61804">MNTYPVDNQELISTQVAFLFYSSIVDRSISNFKHLKNNALLCIGLFTYKYFILDNNSKSENIKILVANNIKRIKYFLMALSMLTLLLIDFHEFQNLSNLLKIMGLSILAYVSYRVLRLNIKSNVFQVSSLTSLILTTALPHPGIVSIPMHIKILTFPQIANYSPILKFLLLNATYMLIQFTYSFKTNSLGLLSDSLHMLLDCISLLLGYIAESRSKKKHYLSSIESEEDIQLNGEEFKISADGLVVGGFTNGVLLLAIAGSVFMEGISRIFNMVSSSSYKTGEQMSLRFKHNIELLIVSFMGLVVNIVGLYFFEDHSHEDDHSHGKSNDNMRGVWLHLLADTMGSVFVVLSTILHIWLDNLLFDPLFSIALSFLILSTALPLIKSCFVKLMLFNQIVPHEETTNINDCKEHDHKHAHSHTHSHGHSHEHSINEKSHSEENRKSENFKKMLEEIERVQGVKGYRQFRFWSQSKSGESNSHGHSHGPTNDNLATQGFIHILVDKKEDYGGKTYMRKKINDITAKFDIELWVQIEDVSETCWCRL</sequence>
<comment type="subcellular location">
    <subcellularLocation>
        <location evidence="8">Endoplasmic reticulum membrane</location>
        <topology evidence="8">Multi-pass membrane protein</topology>
    </subcellularLocation>
    <subcellularLocation>
        <location evidence="1">Membrane</location>
        <topology evidence="1">Multi-pass membrane protein</topology>
    </subcellularLocation>
</comment>
<feature type="compositionally biased region" description="Basic and acidic residues" evidence="9">
    <location>
        <begin position="425"/>
        <end position="442"/>
    </location>
</feature>
<dbReference type="GO" id="GO:1904257">
    <property type="term" value="P:zinc ion import into Golgi lumen"/>
    <property type="evidence" value="ECO:0007669"/>
    <property type="project" value="TreeGrafter"/>
</dbReference>
<feature type="region of interest" description="Disordered" evidence="9">
    <location>
        <begin position="411"/>
        <end position="442"/>
    </location>
</feature>
<evidence type="ECO:0000256" key="6">
    <source>
        <dbReference type="ARBA" id="ARBA00023065"/>
    </source>
</evidence>
<dbReference type="GO" id="GO:0006882">
    <property type="term" value="P:intracellular zinc ion homeostasis"/>
    <property type="evidence" value="ECO:0007669"/>
    <property type="project" value="InterPro"/>
</dbReference>
<feature type="transmembrane region" description="Helical" evidence="8">
    <location>
        <begin position="96"/>
        <end position="116"/>
    </location>
</feature>
<organism evidence="11 12">
    <name type="scientific">Hanseniaspora guilliermondii</name>
    <dbReference type="NCBI Taxonomy" id="56406"/>
    <lineage>
        <taxon>Eukaryota</taxon>
        <taxon>Fungi</taxon>
        <taxon>Dikarya</taxon>
        <taxon>Ascomycota</taxon>
        <taxon>Saccharomycotina</taxon>
        <taxon>Saccharomycetes</taxon>
        <taxon>Saccharomycodales</taxon>
        <taxon>Saccharomycodaceae</taxon>
        <taxon>Hanseniaspora</taxon>
    </lineage>
</organism>
<dbReference type="GO" id="GO:0005385">
    <property type="term" value="F:zinc ion transmembrane transporter activity"/>
    <property type="evidence" value="ECO:0007669"/>
    <property type="project" value="UniProtKB-UniRule"/>
</dbReference>
<dbReference type="GO" id="GO:0031410">
    <property type="term" value="C:cytoplasmic vesicle"/>
    <property type="evidence" value="ECO:0007669"/>
    <property type="project" value="TreeGrafter"/>
</dbReference>
<dbReference type="OrthoDB" id="78669at2759"/>
<accession>A0A1L0B2T9</accession>
<keyword evidence="5 8" id="KW-1133">Transmembrane helix</keyword>
<dbReference type="PANTHER" id="PTHR45755:SF4">
    <property type="entry name" value="ZINC TRANSPORTER 7"/>
    <property type="match status" value="1"/>
</dbReference>
<evidence type="ECO:0000256" key="5">
    <source>
        <dbReference type="ARBA" id="ARBA00022989"/>
    </source>
</evidence>
<dbReference type="Proteomes" id="UP000183365">
    <property type="component" value="Unassembled WGS sequence"/>
</dbReference>
<keyword evidence="7 8" id="KW-0472">Membrane</keyword>
<keyword evidence="8" id="KW-0256">Endoplasmic reticulum</keyword>
<proteinExistence type="inferred from homology"/>
<keyword evidence="4 8" id="KW-0812">Transmembrane</keyword>
<feature type="transmembrane region" description="Helical" evidence="8">
    <location>
        <begin position="295"/>
        <end position="313"/>
    </location>
</feature>
<dbReference type="VEuPathDB" id="FungiDB:HGUI_02984"/>
<feature type="transmembrane region" description="Helical" evidence="8">
    <location>
        <begin position="190"/>
        <end position="211"/>
    </location>
</feature>
<evidence type="ECO:0000256" key="3">
    <source>
        <dbReference type="ARBA" id="ARBA00022448"/>
    </source>
</evidence>
<evidence type="ECO:0000259" key="10">
    <source>
        <dbReference type="Pfam" id="PF01545"/>
    </source>
</evidence>
<reference evidence="12" key="1">
    <citation type="submission" date="2016-11" db="EMBL/GenBank/DDBJ databases">
        <authorList>
            <person name="Guldener U."/>
        </authorList>
    </citation>
    <scope>NUCLEOTIDE SEQUENCE [LARGE SCALE GENOMIC DNA]</scope>
</reference>
<dbReference type="InterPro" id="IPR058533">
    <property type="entry name" value="Cation_efflux_TM"/>
</dbReference>
<dbReference type="InterPro" id="IPR045316">
    <property type="entry name" value="Msc2-like"/>
</dbReference>
<name>A0A1L0B2T9_9ASCO</name>
<keyword evidence="6 8" id="KW-0406">Ion transport</keyword>
<feature type="domain" description="Cation efflux protein transmembrane" evidence="10">
    <location>
        <begin position="168"/>
        <end position="218"/>
    </location>
</feature>
<dbReference type="GO" id="GO:0005789">
    <property type="term" value="C:endoplasmic reticulum membrane"/>
    <property type="evidence" value="ECO:0007669"/>
    <property type="project" value="UniProtKB-SubCell"/>
</dbReference>
<keyword evidence="12" id="KW-1185">Reference proteome</keyword>
<evidence type="ECO:0000313" key="11">
    <source>
        <dbReference type="EMBL" id="SGZ40784.1"/>
    </source>
</evidence>
<dbReference type="InterPro" id="IPR027469">
    <property type="entry name" value="Cation_efflux_TMD_sf"/>
</dbReference>
<dbReference type="GO" id="GO:0005794">
    <property type="term" value="C:Golgi apparatus"/>
    <property type="evidence" value="ECO:0007669"/>
    <property type="project" value="TreeGrafter"/>
</dbReference>
<feature type="transmembrane region" description="Helical" evidence="8">
    <location>
        <begin position="334"/>
        <end position="357"/>
    </location>
</feature>
<dbReference type="Gene3D" id="1.20.1510.10">
    <property type="entry name" value="Cation efflux protein transmembrane domain"/>
    <property type="match status" value="1"/>
</dbReference>
<dbReference type="EMBL" id="FQNF01000064">
    <property type="protein sequence ID" value="SGZ40784.1"/>
    <property type="molecule type" value="Genomic_DNA"/>
</dbReference>
<feature type="domain" description="Cation efflux protein transmembrane" evidence="10">
    <location>
        <begin position="245"/>
        <end position="391"/>
    </location>
</feature>
<evidence type="ECO:0000256" key="1">
    <source>
        <dbReference type="ARBA" id="ARBA00004141"/>
    </source>
</evidence>
<evidence type="ECO:0000256" key="9">
    <source>
        <dbReference type="SAM" id="MobiDB-lite"/>
    </source>
</evidence>
<dbReference type="AlphaFoldDB" id="A0A1L0B2T9"/>
<comment type="similarity">
    <text evidence="2 8">Belongs to the cation diffusion facilitator (CDF) transporter (TC 2.A.4) family. SLC30A subfamily.</text>
</comment>
<feature type="transmembrane region" description="Helical" evidence="8">
    <location>
        <begin position="244"/>
        <end position="264"/>
    </location>
</feature>
<dbReference type="PANTHER" id="PTHR45755">
    <property type="match status" value="1"/>
</dbReference>
<evidence type="ECO:0000256" key="8">
    <source>
        <dbReference type="RuleBase" id="RU369017"/>
    </source>
</evidence>
<dbReference type="SUPFAM" id="SSF161111">
    <property type="entry name" value="Cation efflux protein transmembrane domain-like"/>
    <property type="match status" value="2"/>
</dbReference>
<feature type="transmembrane region" description="Helical" evidence="8">
    <location>
        <begin position="363"/>
        <end position="383"/>
    </location>
</feature>
<dbReference type="Pfam" id="PF01545">
    <property type="entry name" value="Cation_efflux"/>
    <property type="match status" value="2"/>
</dbReference>
<feature type="transmembrane region" description="Helical" evidence="8">
    <location>
        <begin position="159"/>
        <end position="178"/>
    </location>
</feature>
<evidence type="ECO:0000256" key="7">
    <source>
        <dbReference type="ARBA" id="ARBA00023136"/>
    </source>
</evidence>
<evidence type="ECO:0000313" key="12">
    <source>
        <dbReference type="Proteomes" id="UP000183365"/>
    </source>
</evidence>
<keyword evidence="3 8" id="KW-0813">Transport</keyword>
<feature type="transmembrane region" description="Helical" evidence="8">
    <location>
        <begin position="73"/>
        <end position="90"/>
    </location>
</feature>
<feature type="compositionally biased region" description="Basic residues" evidence="9">
    <location>
        <begin position="414"/>
        <end position="424"/>
    </location>
</feature>